<dbReference type="InterPro" id="IPR029058">
    <property type="entry name" value="AB_hydrolase_fold"/>
</dbReference>
<evidence type="ECO:0000256" key="1">
    <source>
        <dbReference type="SAM" id="SignalP"/>
    </source>
</evidence>
<dbReference type="PRINTS" id="PR00111">
    <property type="entry name" value="ABHYDROLASE"/>
</dbReference>
<sequence>MRSMLPLVLAAVLAASSAVFTAAGASTIAPATAPATAEPIGIALEGWPYPFPVSYFEFVAEGQTLRQAYMDVAPTGTPNGRVALLFHGRNFPASYWDTVIRAFAADGYRVIATDQIGFGKSSKPDLPYSFDFFAANTAALLDSLGIKQVDLVGHSIGGMLAARFTRTYPGRVRRLVLEAPVGLEDYRLTVPPVSDAFLYDREYGLTADAYRAFLKNTYSLSVPVAEIEPFVTLRERLKASGEYPRWVKSFIKSYQMIHDQPVVHEYPLIATPTLFIMGSADHNAPGKPYTTKELGAGMGRNADNAKAIAATMPNAQVVVFDGVGHLVHVERPDAFNRTALEFLDR</sequence>
<dbReference type="Gene3D" id="3.40.50.1820">
    <property type="entry name" value="alpha/beta hydrolase"/>
    <property type="match status" value="1"/>
</dbReference>
<organism evidence="3 4">
    <name type="scientific">Nitrospirillum amazonense</name>
    <dbReference type="NCBI Taxonomy" id="28077"/>
    <lineage>
        <taxon>Bacteria</taxon>
        <taxon>Pseudomonadati</taxon>
        <taxon>Pseudomonadota</taxon>
        <taxon>Alphaproteobacteria</taxon>
        <taxon>Rhodospirillales</taxon>
        <taxon>Azospirillaceae</taxon>
        <taxon>Nitrospirillum</taxon>
    </lineage>
</organism>
<accession>A0A560EX82</accession>
<dbReference type="EMBL" id="VITN01000018">
    <property type="protein sequence ID" value="TWB13968.1"/>
    <property type="molecule type" value="Genomic_DNA"/>
</dbReference>
<feature type="domain" description="AB hydrolase-1" evidence="2">
    <location>
        <begin position="84"/>
        <end position="337"/>
    </location>
</feature>
<dbReference type="InterPro" id="IPR050266">
    <property type="entry name" value="AB_hydrolase_sf"/>
</dbReference>
<dbReference type="InterPro" id="IPR000639">
    <property type="entry name" value="Epox_hydrolase-like"/>
</dbReference>
<proteinExistence type="predicted"/>
<dbReference type="InterPro" id="IPR000073">
    <property type="entry name" value="AB_hydrolase_1"/>
</dbReference>
<dbReference type="GO" id="GO:0047372">
    <property type="term" value="F:monoacylglycerol lipase activity"/>
    <property type="evidence" value="ECO:0007669"/>
    <property type="project" value="TreeGrafter"/>
</dbReference>
<dbReference type="Proteomes" id="UP000319859">
    <property type="component" value="Unassembled WGS sequence"/>
</dbReference>
<evidence type="ECO:0000259" key="2">
    <source>
        <dbReference type="Pfam" id="PF12697"/>
    </source>
</evidence>
<dbReference type="Pfam" id="PF12697">
    <property type="entry name" value="Abhydrolase_6"/>
    <property type="match status" value="1"/>
</dbReference>
<protein>
    <submittedName>
        <fullName evidence="3">Pimeloyl-ACP methyl ester carboxylesterase</fullName>
    </submittedName>
</protein>
<dbReference type="GO" id="GO:0016020">
    <property type="term" value="C:membrane"/>
    <property type="evidence" value="ECO:0007669"/>
    <property type="project" value="TreeGrafter"/>
</dbReference>
<gene>
    <name evidence="3" type="ORF">FBZ89_11819</name>
</gene>
<keyword evidence="1" id="KW-0732">Signal</keyword>
<dbReference type="RefSeq" id="WP_246172472.1">
    <property type="nucleotide sequence ID" value="NZ_VITN01000018.1"/>
</dbReference>
<evidence type="ECO:0000313" key="4">
    <source>
        <dbReference type="Proteomes" id="UP000319859"/>
    </source>
</evidence>
<feature type="chain" id="PRO_5022077151" evidence="1">
    <location>
        <begin position="26"/>
        <end position="345"/>
    </location>
</feature>
<dbReference type="PANTHER" id="PTHR43798">
    <property type="entry name" value="MONOACYLGLYCEROL LIPASE"/>
    <property type="match status" value="1"/>
</dbReference>
<reference evidence="3 4" key="1">
    <citation type="submission" date="2019-06" db="EMBL/GenBank/DDBJ databases">
        <title>Genomic Encyclopedia of Type Strains, Phase IV (KMG-V): Genome sequencing to study the core and pangenomes of soil and plant-associated prokaryotes.</title>
        <authorList>
            <person name="Whitman W."/>
        </authorList>
    </citation>
    <scope>NUCLEOTIDE SEQUENCE [LARGE SCALE GENOMIC DNA]</scope>
    <source>
        <strain evidence="3 4">BR 11880</strain>
    </source>
</reference>
<evidence type="ECO:0000313" key="3">
    <source>
        <dbReference type="EMBL" id="TWB13968.1"/>
    </source>
</evidence>
<dbReference type="AlphaFoldDB" id="A0A560EX82"/>
<name>A0A560EX82_9PROT</name>
<dbReference type="SUPFAM" id="SSF53474">
    <property type="entry name" value="alpha/beta-Hydrolases"/>
    <property type="match status" value="1"/>
</dbReference>
<feature type="signal peptide" evidence="1">
    <location>
        <begin position="1"/>
        <end position="25"/>
    </location>
</feature>
<dbReference type="PANTHER" id="PTHR43798:SF33">
    <property type="entry name" value="HYDROLASE, PUTATIVE (AFU_ORTHOLOGUE AFUA_2G14860)-RELATED"/>
    <property type="match status" value="1"/>
</dbReference>
<dbReference type="PRINTS" id="PR00412">
    <property type="entry name" value="EPOXHYDRLASE"/>
</dbReference>
<dbReference type="GO" id="GO:0046464">
    <property type="term" value="P:acylglycerol catabolic process"/>
    <property type="evidence" value="ECO:0007669"/>
    <property type="project" value="TreeGrafter"/>
</dbReference>
<comment type="caution">
    <text evidence="3">The sequence shown here is derived from an EMBL/GenBank/DDBJ whole genome shotgun (WGS) entry which is preliminary data.</text>
</comment>